<feature type="transmembrane region" description="Helical" evidence="1">
    <location>
        <begin position="12"/>
        <end position="33"/>
    </location>
</feature>
<dbReference type="EMBL" id="CP042434">
    <property type="protein sequence ID" value="QEC71855.1"/>
    <property type="molecule type" value="Genomic_DNA"/>
</dbReference>
<reference evidence="2 3" key="1">
    <citation type="journal article" date="2017" name="Int. J. Syst. Evol. Microbiol.">
        <title>Arachidicoccus ginsenosidivorans sp. nov., with ginsenoside-converting activity isolated from ginseng cultivating soil.</title>
        <authorList>
            <person name="Siddiqi M.Z."/>
            <person name="Aslam Z."/>
            <person name="Im W.T."/>
        </authorList>
    </citation>
    <scope>NUCLEOTIDE SEQUENCE [LARGE SCALE GENOMIC DNA]</scope>
    <source>
        <strain evidence="2 3">Gsoil 809</strain>
    </source>
</reference>
<keyword evidence="1" id="KW-0472">Membrane</keyword>
<keyword evidence="1" id="KW-0812">Transmembrane</keyword>
<accession>A0A5B8VLL5</accession>
<gene>
    <name evidence="2" type="ORF">FSB73_09445</name>
</gene>
<feature type="transmembrane region" description="Helical" evidence="1">
    <location>
        <begin position="177"/>
        <end position="198"/>
    </location>
</feature>
<dbReference type="RefSeq" id="WP_146781274.1">
    <property type="nucleotide sequence ID" value="NZ_CP042434.1"/>
</dbReference>
<feature type="transmembrane region" description="Helical" evidence="1">
    <location>
        <begin position="39"/>
        <end position="57"/>
    </location>
</feature>
<organism evidence="2 3">
    <name type="scientific">Arachidicoccus ginsenosidivorans</name>
    <dbReference type="NCBI Taxonomy" id="496057"/>
    <lineage>
        <taxon>Bacteria</taxon>
        <taxon>Pseudomonadati</taxon>
        <taxon>Bacteroidota</taxon>
        <taxon>Chitinophagia</taxon>
        <taxon>Chitinophagales</taxon>
        <taxon>Chitinophagaceae</taxon>
        <taxon>Arachidicoccus</taxon>
    </lineage>
</organism>
<keyword evidence="3" id="KW-1185">Reference proteome</keyword>
<dbReference type="KEGG" id="agi:FSB73_09445"/>
<keyword evidence="1" id="KW-1133">Transmembrane helix</keyword>
<name>A0A5B8VLL5_9BACT</name>
<proteinExistence type="predicted"/>
<dbReference type="Proteomes" id="UP000321291">
    <property type="component" value="Chromosome"/>
</dbReference>
<evidence type="ECO:0000313" key="3">
    <source>
        <dbReference type="Proteomes" id="UP000321291"/>
    </source>
</evidence>
<evidence type="ECO:0000313" key="2">
    <source>
        <dbReference type="EMBL" id="QEC71855.1"/>
    </source>
</evidence>
<evidence type="ECO:0000256" key="1">
    <source>
        <dbReference type="SAM" id="Phobius"/>
    </source>
</evidence>
<sequence length="246" mass="29335">MEYRYKSKVFKPFKMFVCCILIFVVAFLILVFVAVKFNATSIAVLGYCAITVIPFFYEKKVRARFMVDVNLIFKDDGLQVVFYNKNWCFYTKTLDFYWEDINAFKIYFTQSGYTNLDLYFKGRYFVKEISFVDKKEELAKNELSVFNLFLNYCYNYNATCDEEKKVKLRRGFLLTNWGKFALFSLLVLDLLFIILMLIYKPDKFPFSLISISIIITLFLKRENDKVTYERMKGYKPLNSMLEVVND</sequence>
<protein>
    <submittedName>
        <fullName evidence="2">Uncharacterized protein</fullName>
    </submittedName>
</protein>
<dbReference type="AlphaFoldDB" id="A0A5B8VLL5"/>
<feature type="transmembrane region" description="Helical" evidence="1">
    <location>
        <begin position="204"/>
        <end position="220"/>
    </location>
</feature>